<evidence type="ECO:0000313" key="10">
    <source>
        <dbReference type="Proteomes" id="UP000824540"/>
    </source>
</evidence>
<feature type="domain" description="B30.2/SPRY" evidence="8">
    <location>
        <begin position="302"/>
        <end position="491"/>
    </location>
</feature>
<dbReference type="PANTHER" id="PTHR25465">
    <property type="entry name" value="B-BOX DOMAIN CONTAINING"/>
    <property type="match status" value="1"/>
</dbReference>
<feature type="region of interest" description="Disordered" evidence="6">
    <location>
        <begin position="1"/>
        <end position="29"/>
    </location>
</feature>
<evidence type="ECO:0000313" key="9">
    <source>
        <dbReference type="EMBL" id="KAG9335627.1"/>
    </source>
</evidence>
<keyword evidence="1" id="KW-0479">Metal-binding</keyword>
<dbReference type="GO" id="GO:0005737">
    <property type="term" value="C:cytoplasm"/>
    <property type="evidence" value="ECO:0007669"/>
    <property type="project" value="UniProtKB-ARBA"/>
</dbReference>
<feature type="coiled-coil region" evidence="5">
    <location>
        <begin position="184"/>
        <end position="233"/>
    </location>
</feature>
<dbReference type="InterPro" id="IPR058030">
    <property type="entry name" value="TRIM8/14/16/25/29/45/65_CC"/>
</dbReference>
<dbReference type="AlphaFoldDB" id="A0A8T2NGQ1"/>
<dbReference type="Pfam" id="PF25600">
    <property type="entry name" value="TRIM_CC"/>
    <property type="match status" value="1"/>
</dbReference>
<dbReference type="PROSITE" id="PS50119">
    <property type="entry name" value="ZF_BBOX"/>
    <property type="match status" value="1"/>
</dbReference>
<evidence type="ECO:0000256" key="3">
    <source>
        <dbReference type="ARBA" id="ARBA00022833"/>
    </source>
</evidence>
<evidence type="ECO:0000256" key="5">
    <source>
        <dbReference type="SAM" id="Coils"/>
    </source>
</evidence>
<evidence type="ECO:0008006" key="11">
    <source>
        <dbReference type="Google" id="ProtNLM"/>
    </source>
</evidence>
<dbReference type="OrthoDB" id="9442597at2759"/>
<keyword evidence="10" id="KW-1185">Reference proteome</keyword>
<proteinExistence type="predicted"/>
<evidence type="ECO:0000256" key="4">
    <source>
        <dbReference type="PROSITE-ProRule" id="PRU00024"/>
    </source>
</evidence>
<evidence type="ECO:0000256" key="1">
    <source>
        <dbReference type="ARBA" id="ARBA00022723"/>
    </source>
</evidence>
<dbReference type="PROSITE" id="PS50188">
    <property type="entry name" value="B302_SPRY"/>
    <property type="match status" value="1"/>
</dbReference>
<dbReference type="SUPFAM" id="SSF57845">
    <property type="entry name" value="B-box zinc-binding domain"/>
    <property type="match status" value="1"/>
</dbReference>
<sequence>MSRASTAGDRDRGRYSTLGKTRRSASPRNTYPGPGDVVCDLCTGNKRRAVKSCLSCLASYCETHLQSHYEYPALMKHKLVTATGQLQEKICANHDKLQEVYCRTDQQCICVLCMMEEHKNHETVSAATERAERQKQLGAKLLKSQQKIEGRLKKWQDLKQAVAALKHSAQTAVEENERIFTELVRSVQRRYTEVRQQIQAQERVMVTRANMLLSKLEQEVAELRRRHNELEQLSHTEDHIHFIQSWQSLSSPSGYEEVSSINVDPHSSFGPTKKAIADLKERVEDVFKGELSNVSAAVKEVNILQAEEPRNRDQFLQYSCQLTLDPNTVHRSLHLFESNTGAKVRSEPQPYPDHPARFEHWQQVLCREGLSGARYYWEVDWNGTEVDIAVSYKGIGRKVNANECSFGWNGKSWSLYCSESKCSFTHNNVSTTVPFPGSSRIGVFLDFRAGTLAFYSVSDNMTLLHKVQTTFSEPLYPGFGVWGYGSTIKLY</sequence>
<dbReference type="SUPFAM" id="SSF49899">
    <property type="entry name" value="Concanavalin A-like lectins/glucanases"/>
    <property type="match status" value="1"/>
</dbReference>
<organism evidence="9 10">
    <name type="scientific">Albula glossodonta</name>
    <name type="common">roundjaw bonefish</name>
    <dbReference type="NCBI Taxonomy" id="121402"/>
    <lineage>
        <taxon>Eukaryota</taxon>
        <taxon>Metazoa</taxon>
        <taxon>Chordata</taxon>
        <taxon>Craniata</taxon>
        <taxon>Vertebrata</taxon>
        <taxon>Euteleostomi</taxon>
        <taxon>Actinopterygii</taxon>
        <taxon>Neopterygii</taxon>
        <taxon>Teleostei</taxon>
        <taxon>Albuliformes</taxon>
        <taxon>Albulidae</taxon>
        <taxon>Albula</taxon>
    </lineage>
</organism>
<keyword evidence="2 4" id="KW-0863">Zinc-finger</keyword>
<evidence type="ECO:0000259" key="7">
    <source>
        <dbReference type="PROSITE" id="PS50119"/>
    </source>
</evidence>
<dbReference type="SMART" id="SM00336">
    <property type="entry name" value="BBOX"/>
    <property type="match status" value="1"/>
</dbReference>
<keyword evidence="3" id="KW-0862">Zinc</keyword>
<evidence type="ECO:0000259" key="8">
    <source>
        <dbReference type="PROSITE" id="PS50188"/>
    </source>
</evidence>
<dbReference type="InterPro" id="IPR051051">
    <property type="entry name" value="E3_ubiq-ligase_TRIM/RNF"/>
</dbReference>
<dbReference type="InterPro" id="IPR001870">
    <property type="entry name" value="B30.2/SPRY"/>
</dbReference>
<dbReference type="InterPro" id="IPR013320">
    <property type="entry name" value="ConA-like_dom_sf"/>
</dbReference>
<feature type="domain" description="B box-type" evidence="7">
    <location>
        <begin position="86"/>
        <end position="126"/>
    </location>
</feature>
<dbReference type="CDD" id="cd16040">
    <property type="entry name" value="SPRY_PRY_SNTX"/>
    <property type="match status" value="1"/>
</dbReference>
<dbReference type="InterPro" id="IPR006574">
    <property type="entry name" value="PRY"/>
</dbReference>
<dbReference type="CDD" id="cd19769">
    <property type="entry name" value="Bbox2_TRIM16-like"/>
    <property type="match status" value="1"/>
</dbReference>
<dbReference type="PRINTS" id="PR01407">
    <property type="entry name" value="BUTYPHLNCDUF"/>
</dbReference>
<dbReference type="SMART" id="SM00589">
    <property type="entry name" value="PRY"/>
    <property type="match status" value="1"/>
</dbReference>
<dbReference type="EMBL" id="JAFBMS010000114">
    <property type="protein sequence ID" value="KAG9335627.1"/>
    <property type="molecule type" value="Genomic_DNA"/>
</dbReference>
<dbReference type="Gene3D" id="3.30.160.60">
    <property type="entry name" value="Classic Zinc Finger"/>
    <property type="match status" value="1"/>
</dbReference>
<dbReference type="Pfam" id="PF00643">
    <property type="entry name" value="zf-B_box"/>
    <property type="match status" value="1"/>
</dbReference>
<reference evidence="9" key="1">
    <citation type="thesis" date="2021" institute="BYU ScholarsArchive" country="Provo, UT, USA">
        <title>Applications of and Algorithms for Genome Assembly and Genomic Analyses with an Emphasis on Marine Teleosts.</title>
        <authorList>
            <person name="Pickett B.D."/>
        </authorList>
    </citation>
    <scope>NUCLEOTIDE SEQUENCE</scope>
    <source>
        <strain evidence="9">HI-2016</strain>
    </source>
</reference>
<dbReference type="Pfam" id="PF13765">
    <property type="entry name" value="PRY"/>
    <property type="match status" value="1"/>
</dbReference>
<dbReference type="PANTHER" id="PTHR25465:SF5">
    <property type="entry name" value="E3 UBIQUITIN_ISG15 LIGASE TRIM25-RELATED"/>
    <property type="match status" value="1"/>
</dbReference>
<dbReference type="Gene3D" id="2.60.120.920">
    <property type="match status" value="1"/>
</dbReference>
<evidence type="ECO:0000256" key="6">
    <source>
        <dbReference type="SAM" id="MobiDB-lite"/>
    </source>
</evidence>
<accession>A0A8T2NGQ1</accession>
<comment type="caution">
    <text evidence="9">The sequence shown here is derived from an EMBL/GenBank/DDBJ whole genome shotgun (WGS) entry which is preliminary data.</text>
</comment>
<gene>
    <name evidence="9" type="ORF">JZ751_004392</name>
</gene>
<dbReference type="InterPro" id="IPR003879">
    <property type="entry name" value="Butyrophylin_SPRY"/>
</dbReference>
<protein>
    <recommendedName>
        <fullName evidence="11">Tripartite motif-containing protein 16-like</fullName>
    </recommendedName>
</protein>
<dbReference type="GO" id="GO:0008270">
    <property type="term" value="F:zinc ion binding"/>
    <property type="evidence" value="ECO:0007669"/>
    <property type="project" value="UniProtKB-KW"/>
</dbReference>
<dbReference type="Gene3D" id="4.10.830.40">
    <property type="match status" value="1"/>
</dbReference>
<dbReference type="Proteomes" id="UP000824540">
    <property type="component" value="Unassembled WGS sequence"/>
</dbReference>
<dbReference type="SMART" id="SM00449">
    <property type="entry name" value="SPRY"/>
    <property type="match status" value="1"/>
</dbReference>
<dbReference type="InterPro" id="IPR003877">
    <property type="entry name" value="SPRY_dom"/>
</dbReference>
<dbReference type="InterPro" id="IPR043136">
    <property type="entry name" value="B30.2/SPRY_sf"/>
</dbReference>
<name>A0A8T2NGQ1_9TELE</name>
<evidence type="ECO:0000256" key="2">
    <source>
        <dbReference type="ARBA" id="ARBA00022771"/>
    </source>
</evidence>
<dbReference type="InterPro" id="IPR000315">
    <property type="entry name" value="Znf_B-box"/>
</dbReference>
<dbReference type="Pfam" id="PF00622">
    <property type="entry name" value="SPRY"/>
    <property type="match status" value="1"/>
</dbReference>
<keyword evidence="5" id="KW-0175">Coiled coil</keyword>